<dbReference type="EMBL" id="AP027925">
    <property type="protein sequence ID" value="BED92813.1"/>
    <property type="molecule type" value="Genomic_DNA"/>
</dbReference>
<sequence length="218" mass="25678">MKIYLNAFNRNKNNYFSGGDEKYYMNLIIDEISNLLDSSGIEYSRNSTENVKFENNKFIYISLHSGDNLDNVKIFYKNEKRLAEVIKEKFVTFFSEKTQINLSSRNFPDKIISKMPAISINFGNHEKESISKWIRENMENISKAIVISIAEYLSVPFLLPKKKKVLKIYKETCILERPNINSKILVKAKISENIEIINQWENWYLVKYKDIIGYMNII</sequence>
<gene>
    <name evidence="1" type="ORF">RsTaC01_0698</name>
</gene>
<reference evidence="1" key="1">
    <citation type="journal article" date="2023" name="ISME J.">
        <title>Emergence of putative energy parasites within Clostridia revealed by genome analysis of a novel endosymbiotic clade.</title>
        <authorList>
            <person name="Takahashi K."/>
            <person name="Kuwahara H."/>
            <person name="Horikawa Y."/>
            <person name="Izawa K."/>
            <person name="Kato D."/>
            <person name="Inagaki T."/>
            <person name="Yuki M."/>
            <person name="Ohkuma M."/>
            <person name="Hongoh Y."/>
        </authorList>
    </citation>
    <scope>NUCLEOTIDE SEQUENCE</scope>
    <source>
        <strain evidence="1">RsTa-C01</strain>
    </source>
</reference>
<dbReference type="Proteomes" id="UP001335720">
    <property type="component" value="Chromosome"/>
</dbReference>
<accession>A0AA48I9Y2</accession>
<name>A0AA48I9Y2_9FIRM</name>
<dbReference type="Gene3D" id="2.30.30.40">
    <property type="entry name" value="SH3 Domains"/>
    <property type="match status" value="1"/>
</dbReference>
<evidence type="ECO:0000313" key="1">
    <source>
        <dbReference type="EMBL" id="BED92813.1"/>
    </source>
</evidence>
<dbReference type="Gene3D" id="3.40.630.40">
    <property type="entry name" value="Zn-dependent exopeptidases"/>
    <property type="match status" value="1"/>
</dbReference>
<organism evidence="1">
    <name type="scientific">Candidatus Paraimprobicoccus trichonymphae</name>
    <dbReference type="NCBI Taxonomy" id="3033793"/>
    <lineage>
        <taxon>Bacteria</taxon>
        <taxon>Bacillati</taxon>
        <taxon>Bacillota</taxon>
        <taxon>Clostridia</taxon>
        <taxon>Candidatus Paraimprobicoccus</taxon>
    </lineage>
</organism>
<protein>
    <submittedName>
        <fullName evidence="1">N-acetylmuramoyl-L-alanine amidase</fullName>
    </submittedName>
</protein>
<dbReference type="AlphaFoldDB" id="A0AA48I9Y2"/>
<dbReference type="KEGG" id="ptrh:RsTaC01_0698"/>
<proteinExistence type="predicted"/>